<proteinExistence type="predicted"/>
<feature type="transmembrane region" description="Helical" evidence="6">
    <location>
        <begin position="577"/>
        <end position="598"/>
    </location>
</feature>
<gene>
    <name evidence="7" type="ORF">H4219_002145</name>
</gene>
<name>A0A9W8A1Y1_9FUNG</name>
<evidence type="ECO:0000256" key="5">
    <source>
        <dbReference type="SAM" id="MobiDB-lite"/>
    </source>
</evidence>
<comment type="subcellular location">
    <subcellularLocation>
        <location evidence="1">Membrane</location>
        <topology evidence="1">Multi-pass membrane protein</topology>
    </subcellularLocation>
</comment>
<feature type="transmembrane region" description="Helical" evidence="6">
    <location>
        <begin position="214"/>
        <end position="239"/>
    </location>
</feature>
<feature type="transmembrane region" description="Helical" evidence="6">
    <location>
        <begin position="58"/>
        <end position="84"/>
    </location>
</feature>
<keyword evidence="2 6" id="KW-0812">Transmembrane</keyword>
<evidence type="ECO:0000313" key="8">
    <source>
        <dbReference type="Proteomes" id="UP001150538"/>
    </source>
</evidence>
<evidence type="ECO:0000256" key="4">
    <source>
        <dbReference type="ARBA" id="ARBA00023136"/>
    </source>
</evidence>
<dbReference type="AlphaFoldDB" id="A0A9W8A1Y1"/>
<keyword evidence="8" id="KW-1185">Reference proteome</keyword>
<feature type="compositionally biased region" description="Low complexity" evidence="5">
    <location>
        <begin position="504"/>
        <end position="524"/>
    </location>
</feature>
<evidence type="ECO:0000256" key="6">
    <source>
        <dbReference type="SAM" id="Phobius"/>
    </source>
</evidence>
<evidence type="ECO:0000313" key="7">
    <source>
        <dbReference type="EMBL" id="KAJ1919198.1"/>
    </source>
</evidence>
<dbReference type="OrthoDB" id="3251871at2759"/>
<feature type="compositionally biased region" description="Low complexity" evidence="5">
    <location>
        <begin position="458"/>
        <end position="468"/>
    </location>
</feature>
<feature type="region of interest" description="Disordered" evidence="5">
    <location>
        <begin position="504"/>
        <end position="526"/>
    </location>
</feature>
<dbReference type="GO" id="GO:0005886">
    <property type="term" value="C:plasma membrane"/>
    <property type="evidence" value="ECO:0007669"/>
    <property type="project" value="TreeGrafter"/>
</dbReference>
<evidence type="ECO:0000256" key="3">
    <source>
        <dbReference type="ARBA" id="ARBA00022989"/>
    </source>
</evidence>
<feature type="transmembrane region" description="Helical" evidence="6">
    <location>
        <begin position="96"/>
        <end position="113"/>
    </location>
</feature>
<dbReference type="PANTHER" id="PTHR23112">
    <property type="entry name" value="G PROTEIN-COUPLED RECEPTOR 157-RELATED"/>
    <property type="match status" value="1"/>
</dbReference>
<dbReference type="GO" id="GO:0004930">
    <property type="term" value="F:G protein-coupled receptor activity"/>
    <property type="evidence" value="ECO:0007669"/>
    <property type="project" value="TreeGrafter"/>
</dbReference>
<evidence type="ECO:0000256" key="2">
    <source>
        <dbReference type="ARBA" id="ARBA00022692"/>
    </source>
</evidence>
<comment type="caution">
    <text evidence="7">The sequence shown here is derived from an EMBL/GenBank/DDBJ whole genome shotgun (WGS) entry which is preliminary data.</text>
</comment>
<dbReference type="GO" id="GO:0007189">
    <property type="term" value="P:adenylate cyclase-activating G protein-coupled receptor signaling pathway"/>
    <property type="evidence" value="ECO:0007669"/>
    <property type="project" value="TreeGrafter"/>
</dbReference>
<feature type="transmembrane region" description="Helical" evidence="6">
    <location>
        <begin position="537"/>
        <end position="557"/>
    </location>
</feature>
<accession>A0A9W8A1Y1</accession>
<keyword evidence="4 6" id="KW-0472">Membrane</keyword>
<feature type="transmembrane region" description="Helical" evidence="6">
    <location>
        <begin position="133"/>
        <end position="153"/>
    </location>
</feature>
<organism evidence="7 8">
    <name type="scientific">Mycoemilia scoparia</name>
    <dbReference type="NCBI Taxonomy" id="417184"/>
    <lineage>
        <taxon>Eukaryota</taxon>
        <taxon>Fungi</taxon>
        <taxon>Fungi incertae sedis</taxon>
        <taxon>Zoopagomycota</taxon>
        <taxon>Kickxellomycotina</taxon>
        <taxon>Kickxellomycetes</taxon>
        <taxon>Kickxellales</taxon>
        <taxon>Kickxellaceae</taxon>
        <taxon>Mycoemilia</taxon>
    </lineage>
</organism>
<dbReference type="Proteomes" id="UP001150538">
    <property type="component" value="Unassembled WGS sequence"/>
</dbReference>
<dbReference type="EMBL" id="JANBPU010000031">
    <property type="protein sequence ID" value="KAJ1919198.1"/>
    <property type="molecule type" value="Genomic_DNA"/>
</dbReference>
<feature type="transmembrane region" description="Helical" evidence="6">
    <location>
        <begin position="174"/>
        <end position="194"/>
    </location>
</feature>
<evidence type="ECO:0000256" key="1">
    <source>
        <dbReference type="ARBA" id="ARBA00004141"/>
    </source>
</evidence>
<reference evidence="7" key="1">
    <citation type="submission" date="2022-07" db="EMBL/GenBank/DDBJ databases">
        <title>Phylogenomic reconstructions and comparative analyses of Kickxellomycotina fungi.</title>
        <authorList>
            <person name="Reynolds N.K."/>
            <person name="Stajich J.E."/>
            <person name="Barry K."/>
            <person name="Grigoriev I.V."/>
            <person name="Crous P."/>
            <person name="Smith M.E."/>
        </authorList>
    </citation>
    <scope>NUCLEOTIDE SEQUENCE</scope>
    <source>
        <strain evidence="7">NBRC 100468</strain>
    </source>
</reference>
<protein>
    <submittedName>
        <fullName evidence="7">Uncharacterized protein</fullName>
    </submittedName>
</protein>
<feature type="region of interest" description="Disordered" evidence="5">
    <location>
        <begin position="448"/>
        <end position="469"/>
    </location>
</feature>
<dbReference type="PANTHER" id="PTHR23112:SF47">
    <property type="entry name" value="G-PROTEIN COUPLED RECEPTOR 157"/>
    <property type="match status" value="1"/>
</dbReference>
<keyword evidence="3 6" id="KW-1133">Transmembrane helix</keyword>
<sequence length="644" mass="72232">MSSSNSTSRLNNHDYILGLPGSSYERLSQLGISDIRETTSYENRDHPIYNSRLGSAIFAFYGVNMASIVLSIVVIFIVITMIFVKRQIALMPSFRLSAWIALTDIVLSSIKITQLYHIHMLELSEAWLKFLEWMLYSSGLAFMFLTDCIVLQLQLSVLHNKAHWAAKLHPFYELFSIVFALLLAHPFMYFATAVWHPNSQLISSLAPQEVLTGFIWGCVLVWMILSILYCIITCTALVIKLSLISKWTKPKPLQSEFTPQQQHPKDYVVVHDVIAPAQQTSRSDYLSPSTSNTNNNIGICSSPIIIASEDLGGQPGLLRPLAASPMLQLSPQISHRSDSLLMRTSLSTTDRKGSYNCNYAFKPTTLNTDSNGLDLDYGYYNNNANSFDLEKDEADDPPSYYLTPTPNTSAAAEATYQSYNKHSTIKRSRRKRNNPILLLDLNTHVHEEPSDIPVSLDPSSPTSPTTTTNYNRLITKMAPLPTSKPSKSHFKSTVITTTTSAAAATTLSSPTSPNSTSSTKSYSDTSKRDRRQLKFTILRVMLYPLVPIITRTMSLVIDGLGITHYPALANSMLPASQGILNFVAFMFNPGLDEFWAWLRKQFRKPFASTKNKKKKKRGGACADEKKESRPLQYYYNLNGKEIYL</sequence>